<evidence type="ECO:0000259" key="2">
    <source>
        <dbReference type="Pfam" id="PF16103"/>
    </source>
</evidence>
<dbReference type="Pfam" id="PF16103">
    <property type="entry name" value="DUF4822"/>
    <property type="match status" value="1"/>
</dbReference>
<name>A0A1X7I9H2_9SPHI</name>
<dbReference type="OrthoDB" id="6455006at2"/>
<evidence type="ECO:0000313" key="3">
    <source>
        <dbReference type="EMBL" id="SMG11302.1"/>
    </source>
</evidence>
<protein>
    <recommendedName>
        <fullName evidence="2">DUF4822 domain-containing protein</fullName>
    </recommendedName>
</protein>
<evidence type="ECO:0000256" key="1">
    <source>
        <dbReference type="SAM" id="SignalP"/>
    </source>
</evidence>
<dbReference type="AlphaFoldDB" id="A0A1X7I9H2"/>
<dbReference type="Gene3D" id="2.40.128.540">
    <property type="entry name" value="Domain of unknown function DUF4822"/>
    <property type="match status" value="1"/>
</dbReference>
<accession>A0A1X7I9H2</accession>
<evidence type="ECO:0000313" key="4">
    <source>
        <dbReference type="Proteomes" id="UP000192980"/>
    </source>
</evidence>
<feature type="signal peptide" evidence="1">
    <location>
        <begin position="1"/>
        <end position="22"/>
    </location>
</feature>
<proteinExistence type="predicted"/>
<dbReference type="Proteomes" id="UP000192980">
    <property type="component" value="Unassembled WGS sequence"/>
</dbReference>
<feature type="domain" description="DUF4822" evidence="2">
    <location>
        <begin position="37"/>
        <end position="158"/>
    </location>
</feature>
<dbReference type="RefSeq" id="WP_085471462.1">
    <property type="nucleotide sequence ID" value="NZ_FXAU01000001.1"/>
</dbReference>
<sequence length="162" mass="18217">MKHLKKMTFGLLVALIGITLFSCDKDDHVVEDKLTPSEILAHTPWVTSNAKNNKGENVALSDANVSNFVGYAYFKTNGTFTMFNLDDSPKMQGDWSVPLDGKTRTIVAKNDAGMVLFTRVVDITVLTKQEFTYRIYPNNNDKTLFFDIIHTPTNHKEPSAKK</sequence>
<organism evidence="3 4">
    <name type="scientific">Sphingobacterium psychroaquaticum</name>
    <dbReference type="NCBI Taxonomy" id="561061"/>
    <lineage>
        <taxon>Bacteria</taxon>
        <taxon>Pseudomonadati</taxon>
        <taxon>Bacteroidota</taxon>
        <taxon>Sphingobacteriia</taxon>
        <taxon>Sphingobacteriales</taxon>
        <taxon>Sphingobacteriaceae</taxon>
        <taxon>Sphingobacterium</taxon>
    </lineage>
</organism>
<dbReference type="PROSITE" id="PS51257">
    <property type="entry name" value="PROKAR_LIPOPROTEIN"/>
    <property type="match status" value="1"/>
</dbReference>
<feature type="chain" id="PRO_5013163384" description="DUF4822 domain-containing protein" evidence="1">
    <location>
        <begin position="23"/>
        <end position="162"/>
    </location>
</feature>
<reference evidence="3 4" key="1">
    <citation type="submission" date="2017-04" db="EMBL/GenBank/DDBJ databases">
        <authorList>
            <person name="Afonso C.L."/>
            <person name="Miller P.J."/>
            <person name="Scott M.A."/>
            <person name="Spackman E."/>
            <person name="Goraichik I."/>
            <person name="Dimitrov K.M."/>
            <person name="Suarez D.L."/>
            <person name="Swayne D.E."/>
        </authorList>
    </citation>
    <scope>NUCLEOTIDE SEQUENCE [LARGE SCALE GENOMIC DNA]</scope>
    <source>
        <strain evidence="3 4">DSM 22418</strain>
    </source>
</reference>
<keyword evidence="1" id="KW-0732">Signal</keyword>
<keyword evidence="4" id="KW-1185">Reference proteome</keyword>
<gene>
    <name evidence="3" type="ORF">SAMN05660862_0599</name>
</gene>
<dbReference type="EMBL" id="FXAU01000001">
    <property type="protein sequence ID" value="SMG11302.1"/>
    <property type="molecule type" value="Genomic_DNA"/>
</dbReference>
<dbReference type="InterPro" id="IPR032247">
    <property type="entry name" value="DUF4822"/>
</dbReference>